<feature type="signal peptide" evidence="1">
    <location>
        <begin position="1"/>
        <end position="21"/>
    </location>
</feature>
<name>A0A939MIQ9_9MICO</name>
<gene>
    <name evidence="3" type="ORF">J4H92_05170</name>
</gene>
<comment type="caution">
    <text evidence="3">The sequence shown here is derived from an EMBL/GenBank/DDBJ whole genome shotgun (WGS) entry which is preliminary data.</text>
</comment>
<evidence type="ECO:0000259" key="2">
    <source>
        <dbReference type="Pfam" id="PF00496"/>
    </source>
</evidence>
<keyword evidence="4" id="KW-1185">Reference proteome</keyword>
<sequence length="521" mass="55826">MISKRKSAYAALTAVACLVLAGCSGGGATTNGNQEPAGDPVSGGTLRLIEGAPIAGFDPVQAFSSTTTPVTYSALYGDFLVPNPDTGVAECHMCETFESDDGGATFTVTLREGIAFTDGTPFDAEAVKFNWERIQDPELGSASVGFASQVEEIEVVDDLTLKLTMTAPNPGFVSNFIVYAMQWIASPTALEKGTEEFNKNPIGAGPFTLESWTPNGVTKVVRNDDYWEDGLPYLDGLEIQGVSDTTQRLNALLTGDVDAVMNSEASTSESAVQAGFVSHDYQFNGGTALMFNTEKAPFDDARARQAVAHALDLEALADASSGGYPSVPRTLFPEDSPYYSDIPLDQHDPEKAQELFDELAAEGAPLSFSFTMTPGPSQSSFDSIQSQLQGYDNVSVTADQRPANEAGVFTTAGDYQLTVSSAAFSEPNGRLWGMLHSKAGASNYSRFDDPETDAALDAAGASDDDEVRREQYAIVQERLVELAPYIIFNSYHNELLTTDQVQGILMYGYTTPRIAGVWLQQ</sequence>
<feature type="chain" id="PRO_5039435172" evidence="1">
    <location>
        <begin position="22"/>
        <end position="521"/>
    </location>
</feature>
<protein>
    <submittedName>
        <fullName evidence="3">ABC transporter substrate-binding protein</fullName>
    </submittedName>
</protein>
<dbReference type="Gene3D" id="3.10.105.10">
    <property type="entry name" value="Dipeptide-binding Protein, Domain 3"/>
    <property type="match status" value="1"/>
</dbReference>
<dbReference type="InterPro" id="IPR039424">
    <property type="entry name" value="SBP_5"/>
</dbReference>
<evidence type="ECO:0000256" key="1">
    <source>
        <dbReference type="SAM" id="SignalP"/>
    </source>
</evidence>
<dbReference type="GO" id="GO:0042597">
    <property type="term" value="C:periplasmic space"/>
    <property type="evidence" value="ECO:0007669"/>
    <property type="project" value="UniProtKB-ARBA"/>
</dbReference>
<reference evidence="3" key="1">
    <citation type="submission" date="2021-03" db="EMBL/GenBank/DDBJ databases">
        <title>Leucobacter chromiisoli sp. nov., isolated from chromium-containing soil of chemical plant.</title>
        <authorList>
            <person name="Xu Z."/>
        </authorList>
    </citation>
    <scope>NUCLEOTIDE SEQUENCE</scope>
    <source>
        <strain evidence="3">S27</strain>
    </source>
</reference>
<dbReference type="PANTHER" id="PTHR30290">
    <property type="entry name" value="PERIPLASMIC BINDING COMPONENT OF ABC TRANSPORTER"/>
    <property type="match status" value="1"/>
</dbReference>
<dbReference type="Gene3D" id="3.40.190.10">
    <property type="entry name" value="Periplasmic binding protein-like II"/>
    <property type="match status" value="1"/>
</dbReference>
<dbReference type="EMBL" id="JAGDYM010000005">
    <property type="protein sequence ID" value="MBO1901336.1"/>
    <property type="molecule type" value="Genomic_DNA"/>
</dbReference>
<accession>A0A939MIQ9</accession>
<dbReference type="RefSeq" id="WP_208096828.1">
    <property type="nucleotide sequence ID" value="NZ_JAGDYM010000005.1"/>
</dbReference>
<dbReference type="CDD" id="cd00995">
    <property type="entry name" value="PBP2_NikA_DppA_OppA_like"/>
    <property type="match status" value="1"/>
</dbReference>
<dbReference type="GO" id="GO:0015833">
    <property type="term" value="P:peptide transport"/>
    <property type="evidence" value="ECO:0007669"/>
    <property type="project" value="TreeGrafter"/>
</dbReference>
<dbReference type="SUPFAM" id="SSF53850">
    <property type="entry name" value="Periplasmic binding protein-like II"/>
    <property type="match status" value="1"/>
</dbReference>
<dbReference type="GO" id="GO:0043190">
    <property type="term" value="C:ATP-binding cassette (ABC) transporter complex"/>
    <property type="evidence" value="ECO:0007669"/>
    <property type="project" value="InterPro"/>
</dbReference>
<dbReference type="PROSITE" id="PS51257">
    <property type="entry name" value="PROKAR_LIPOPROTEIN"/>
    <property type="match status" value="1"/>
</dbReference>
<evidence type="ECO:0000313" key="3">
    <source>
        <dbReference type="EMBL" id="MBO1901336.1"/>
    </source>
</evidence>
<dbReference type="AlphaFoldDB" id="A0A939MIQ9"/>
<dbReference type="Gene3D" id="3.90.76.10">
    <property type="entry name" value="Dipeptide-binding Protein, Domain 1"/>
    <property type="match status" value="1"/>
</dbReference>
<feature type="domain" description="Solute-binding protein family 5" evidence="2">
    <location>
        <begin position="93"/>
        <end position="439"/>
    </location>
</feature>
<organism evidence="3 4">
    <name type="scientific">Leucobacter weissii</name>
    <dbReference type="NCBI Taxonomy" id="1983706"/>
    <lineage>
        <taxon>Bacteria</taxon>
        <taxon>Bacillati</taxon>
        <taxon>Actinomycetota</taxon>
        <taxon>Actinomycetes</taxon>
        <taxon>Micrococcales</taxon>
        <taxon>Microbacteriaceae</taxon>
        <taxon>Leucobacter</taxon>
    </lineage>
</organism>
<proteinExistence type="predicted"/>
<evidence type="ECO:0000313" key="4">
    <source>
        <dbReference type="Proteomes" id="UP000664382"/>
    </source>
</evidence>
<dbReference type="GO" id="GO:1904680">
    <property type="term" value="F:peptide transmembrane transporter activity"/>
    <property type="evidence" value="ECO:0007669"/>
    <property type="project" value="TreeGrafter"/>
</dbReference>
<dbReference type="Pfam" id="PF00496">
    <property type="entry name" value="SBP_bac_5"/>
    <property type="match status" value="1"/>
</dbReference>
<keyword evidence="1" id="KW-0732">Signal</keyword>
<dbReference type="InterPro" id="IPR000914">
    <property type="entry name" value="SBP_5_dom"/>
</dbReference>
<dbReference type="PIRSF" id="PIRSF002741">
    <property type="entry name" value="MppA"/>
    <property type="match status" value="1"/>
</dbReference>
<dbReference type="InterPro" id="IPR030678">
    <property type="entry name" value="Peptide/Ni-bd"/>
</dbReference>
<dbReference type="Proteomes" id="UP000664382">
    <property type="component" value="Unassembled WGS sequence"/>
</dbReference>